<name>A0A9J5YGN9_SOLCO</name>
<dbReference type="Proteomes" id="UP000824120">
    <property type="component" value="Chromosome 6"/>
</dbReference>
<organism evidence="1 2">
    <name type="scientific">Solanum commersonii</name>
    <name type="common">Commerson's wild potato</name>
    <name type="synonym">Commerson's nightshade</name>
    <dbReference type="NCBI Taxonomy" id="4109"/>
    <lineage>
        <taxon>Eukaryota</taxon>
        <taxon>Viridiplantae</taxon>
        <taxon>Streptophyta</taxon>
        <taxon>Embryophyta</taxon>
        <taxon>Tracheophyta</taxon>
        <taxon>Spermatophyta</taxon>
        <taxon>Magnoliopsida</taxon>
        <taxon>eudicotyledons</taxon>
        <taxon>Gunneridae</taxon>
        <taxon>Pentapetalae</taxon>
        <taxon>asterids</taxon>
        <taxon>lamiids</taxon>
        <taxon>Solanales</taxon>
        <taxon>Solanaceae</taxon>
        <taxon>Solanoideae</taxon>
        <taxon>Solaneae</taxon>
        <taxon>Solanum</taxon>
    </lineage>
</organism>
<evidence type="ECO:0000313" key="1">
    <source>
        <dbReference type="EMBL" id="KAG5599450.1"/>
    </source>
</evidence>
<keyword evidence="2" id="KW-1185">Reference proteome</keyword>
<dbReference type="AlphaFoldDB" id="A0A9J5YGN9"/>
<gene>
    <name evidence="1" type="ORF">H5410_030820</name>
</gene>
<dbReference type="EMBL" id="JACXVP010000006">
    <property type="protein sequence ID" value="KAG5599450.1"/>
    <property type="molecule type" value="Genomic_DNA"/>
</dbReference>
<comment type="caution">
    <text evidence="1">The sequence shown here is derived from an EMBL/GenBank/DDBJ whole genome shotgun (WGS) entry which is preliminary data.</text>
</comment>
<protein>
    <submittedName>
        <fullName evidence="1">Uncharacterized protein</fullName>
    </submittedName>
</protein>
<accession>A0A9J5YGN9</accession>
<proteinExistence type="predicted"/>
<reference evidence="1 2" key="1">
    <citation type="submission" date="2020-09" db="EMBL/GenBank/DDBJ databases">
        <title>De no assembly of potato wild relative species, Solanum commersonii.</title>
        <authorList>
            <person name="Cho K."/>
        </authorList>
    </citation>
    <scope>NUCLEOTIDE SEQUENCE [LARGE SCALE GENOMIC DNA]</scope>
    <source>
        <strain evidence="1">LZ3.2</strain>
        <tissue evidence="1">Leaf</tissue>
    </source>
</reference>
<evidence type="ECO:0000313" key="2">
    <source>
        <dbReference type="Proteomes" id="UP000824120"/>
    </source>
</evidence>
<sequence>MAKDIKNYKYIPTNRWMTNQEAYLSRKKAFIAMGNKSEEDSEDEKIEKQSLFAIEKIDKYEFFALVAIT</sequence>